<keyword evidence="2" id="KW-0805">Transcription regulation</keyword>
<evidence type="ECO:0000256" key="2">
    <source>
        <dbReference type="ARBA" id="ARBA00023015"/>
    </source>
</evidence>
<feature type="compositionally biased region" description="Basic and acidic residues" evidence="8">
    <location>
        <begin position="371"/>
        <end position="381"/>
    </location>
</feature>
<dbReference type="PANTHER" id="PTHR24411">
    <property type="entry name" value="NUCLEAR FACTOR ERYTHROID 2-RELATED FACTOR"/>
    <property type="match status" value="1"/>
</dbReference>
<dbReference type="CDD" id="cd14720">
    <property type="entry name" value="bZIP_NFE2-like"/>
    <property type="match status" value="1"/>
</dbReference>
<feature type="domain" description="BZIP" evidence="9">
    <location>
        <begin position="435"/>
        <end position="498"/>
    </location>
</feature>
<sequence length="543" mass="60463">MHCEELITQHSTLSWPCQLSPLLLHWFHNIPQAQGSCLEGERRFNGASSRHRFGLQPPARQGGACTVQLRPPGVWDSSSDGGTLKPHSNWARRGGRLSQVGKIGGPFSCTSWRKDFLPHPQAAHLARQLGISPGRNLAPLWLHECLIQAAARCRFTGLLQRTLLPQLILEALCWSRHWAEVHLIRWGEACSQGEMELTWQEILSISELQGLDMPAESCYDPALCGHSQQMVPSPSYGPCAGMGESSASNYNHPTAAYDHSYPENLPASCRLYSYTGMLISSSLEPPGPAMLGGYKGVPGMMLGRELTNGYGPQGPCKLQEDLESDSGLSLNYSDAESLEAEGLERAEYPSLYPLDHAPAYPPLAPVPEMPFPEHHPEHSLENGRSPQGELVGSRDERRALAMKIPFPVEKIINLPVDDFNELLSHFPLSEPQLALIRDIRRRGKNKVAAQNCRKRKLETLVHLEQELDELSRERQRLLQDRGEFNRSLTLTKQKLGTLYHQVFCMLRDEAGNAYSPDEYVLQLTIDGGVFLVPRNKEPESANG</sequence>
<dbReference type="SUPFAM" id="SSF47454">
    <property type="entry name" value="A DNA-binding domain in eukaryotic transcription factors"/>
    <property type="match status" value="1"/>
</dbReference>
<dbReference type="Pfam" id="PF03131">
    <property type="entry name" value="bZIP_Maf"/>
    <property type="match status" value="1"/>
</dbReference>
<keyword evidence="4" id="KW-0010">Activator</keyword>
<dbReference type="PROSITE" id="PS00036">
    <property type="entry name" value="BZIP_BASIC"/>
    <property type="match status" value="1"/>
</dbReference>
<dbReference type="InterPro" id="IPR047167">
    <property type="entry name" value="NFE2-like"/>
</dbReference>
<keyword evidence="11" id="KW-1185">Reference proteome</keyword>
<comment type="caution">
    <text evidence="10">The sequence shown here is derived from an EMBL/GenBank/DDBJ whole genome shotgun (WGS) entry which is preliminary data.</text>
</comment>
<evidence type="ECO:0000259" key="9">
    <source>
        <dbReference type="PROSITE" id="PS50217"/>
    </source>
</evidence>
<dbReference type="GO" id="GO:0000981">
    <property type="term" value="F:DNA-binding transcription factor activity, RNA polymerase II-specific"/>
    <property type="evidence" value="ECO:0007669"/>
    <property type="project" value="TreeGrafter"/>
</dbReference>
<dbReference type="InterPro" id="IPR004827">
    <property type="entry name" value="bZIP"/>
</dbReference>
<evidence type="ECO:0000256" key="7">
    <source>
        <dbReference type="SAM" id="Coils"/>
    </source>
</evidence>
<dbReference type="GO" id="GO:0005634">
    <property type="term" value="C:nucleus"/>
    <property type="evidence" value="ECO:0007669"/>
    <property type="project" value="TreeGrafter"/>
</dbReference>
<reference evidence="10 11" key="1">
    <citation type="journal article" date="2024" name="Proc. Natl. Acad. Sci. U.S.A.">
        <title>The genetic regulatory architecture and epigenomic basis for age-related changes in rattlesnake venom.</title>
        <authorList>
            <person name="Hogan M.P."/>
            <person name="Holding M.L."/>
            <person name="Nystrom G.S."/>
            <person name="Colston T.J."/>
            <person name="Bartlett D.A."/>
            <person name="Mason A.J."/>
            <person name="Ellsworth S.A."/>
            <person name="Rautsaw R.M."/>
            <person name="Lawrence K.C."/>
            <person name="Strickland J.L."/>
            <person name="He B."/>
            <person name="Fraser P."/>
            <person name="Margres M.J."/>
            <person name="Gilbert D.M."/>
            <person name="Gibbs H.L."/>
            <person name="Parkinson C.L."/>
            <person name="Rokyta D.R."/>
        </authorList>
    </citation>
    <scope>NUCLEOTIDE SEQUENCE [LARGE SCALE GENOMIC DNA]</scope>
    <source>
        <strain evidence="10">DRR0105</strain>
    </source>
</reference>
<dbReference type="EMBL" id="JAOTOJ010000002">
    <property type="protein sequence ID" value="KAK9407347.1"/>
    <property type="molecule type" value="Genomic_DNA"/>
</dbReference>
<keyword evidence="7" id="KW-0175">Coiled coil</keyword>
<evidence type="ECO:0000313" key="11">
    <source>
        <dbReference type="Proteomes" id="UP001474421"/>
    </source>
</evidence>
<keyword evidence="6" id="KW-0539">Nucleus</keyword>
<feature type="region of interest" description="Disordered" evidence="8">
    <location>
        <begin position="369"/>
        <end position="390"/>
    </location>
</feature>
<evidence type="ECO:0000256" key="8">
    <source>
        <dbReference type="SAM" id="MobiDB-lite"/>
    </source>
</evidence>
<dbReference type="SUPFAM" id="SSF57959">
    <property type="entry name" value="Leucine zipper domain"/>
    <property type="match status" value="1"/>
</dbReference>
<dbReference type="AlphaFoldDB" id="A0AAW1BZ61"/>
<evidence type="ECO:0000256" key="6">
    <source>
        <dbReference type="ARBA" id="ARBA00023242"/>
    </source>
</evidence>
<gene>
    <name evidence="10" type="ORF">NXF25_006121</name>
</gene>
<proteinExistence type="inferred from homology"/>
<protein>
    <submittedName>
        <fullName evidence="10">Transcription factor NF-E2 45 kDa subunit</fullName>
    </submittedName>
</protein>
<keyword evidence="3" id="KW-0238">DNA-binding</keyword>
<organism evidence="10 11">
    <name type="scientific">Crotalus adamanteus</name>
    <name type="common">Eastern diamondback rattlesnake</name>
    <dbReference type="NCBI Taxonomy" id="8729"/>
    <lineage>
        <taxon>Eukaryota</taxon>
        <taxon>Metazoa</taxon>
        <taxon>Chordata</taxon>
        <taxon>Craniata</taxon>
        <taxon>Vertebrata</taxon>
        <taxon>Euteleostomi</taxon>
        <taxon>Lepidosauria</taxon>
        <taxon>Squamata</taxon>
        <taxon>Bifurcata</taxon>
        <taxon>Unidentata</taxon>
        <taxon>Episquamata</taxon>
        <taxon>Toxicofera</taxon>
        <taxon>Serpentes</taxon>
        <taxon>Colubroidea</taxon>
        <taxon>Viperidae</taxon>
        <taxon>Crotalinae</taxon>
        <taxon>Crotalus</taxon>
    </lineage>
</organism>
<dbReference type="InterPro" id="IPR046347">
    <property type="entry name" value="bZIP_sf"/>
</dbReference>
<comment type="similarity">
    <text evidence="1">Belongs to the bZIP family. CNC subfamily.</text>
</comment>
<name>A0AAW1BZ61_CROAD</name>
<dbReference type="InterPro" id="IPR004826">
    <property type="entry name" value="bZIP_Maf"/>
</dbReference>
<dbReference type="GO" id="GO:0000978">
    <property type="term" value="F:RNA polymerase II cis-regulatory region sequence-specific DNA binding"/>
    <property type="evidence" value="ECO:0007669"/>
    <property type="project" value="InterPro"/>
</dbReference>
<evidence type="ECO:0000256" key="4">
    <source>
        <dbReference type="ARBA" id="ARBA00023159"/>
    </source>
</evidence>
<feature type="coiled-coil region" evidence="7">
    <location>
        <begin position="453"/>
        <end position="487"/>
    </location>
</feature>
<evidence type="ECO:0000256" key="3">
    <source>
        <dbReference type="ARBA" id="ARBA00023125"/>
    </source>
</evidence>
<dbReference type="Proteomes" id="UP001474421">
    <property type="component" value="Unassembled WGS sequence"/>
</dbReference>
<dbReference type="SMART" id="SM00338">
    <property type="entry name" value="BRLZ"/>
    <property type="match status" value="1"/>
</dbReference>
<dbReference type="InterPro" id="IPR008917">
    <property type="entry name" value="TF_DNA-bd_sf"/>
</dbReference>
<dbReference type="Gene3D" id="1.10.880.10">
    <property type="entry name" value="Transcription factor, Skn-1-like, DNA-binding domain"/>
    <property type="match status" value="1"/>
</dbReference>
<dbReference type="PANTHER" id="PTHR24411:SF26">
    <property type="entry name" value="TRANSCRIPTION FACTOR NF-E2 45 KDA SUBUNIT"/>
    <property type="match status" value="1"/>
</dbReference>
<evidence type="ECO:0000256" key="5">
    <source>
        <dbReference type="ARBA" id="ARBA00023163"/>
    </source>
</evidence>
<accession>A0AAW1BZ61</accession>
<keyword evidence="5" id="KW-0804">Transcription</keyword>
<evidence type="ECO:0000313" key="10">
    <source>
        <dbReference type="EMBL" id="KAK9407347.1"/>
    </source>
</evidence>
<evidence type="ECO:0000256" key="1">
    <source>
        <dbReference type="ARBA" id="ARBA00008157"/>
    </source>
</evidence>
<dbReference type="PROSITE" id="PS50217">
    <property type="entry name" value="BZIP"/>
    <property type="match status" value="1"/>
</dbReference>